<evidence type="ECO:0000313" key="2">
    <source>
        <dbReference type="EMBL" id="MQT03135.1"/>
    </source>
</evidence>
<proteinExistence type="predicted"/>
<evidence type="ECO:0000313" key="3">
    <source>
        <dbReference type="Proteomes" id="UP000419138"/>
    </source>
</evidence>
<dbReference type="Proteomes" id="UP000419138">
    <property type="component" value="Unassembled WGS sequence"/>
</dbReference>
<sequence>MSTIPAAPESDEQREDREETERAHAAGDHGYCDVTCEVEMPSAMLRNFILAKGYPGTAGALDELLRRATEDSTGARIAALEARIAELEASR</sequence>
<evidence type="ECO:0000256" key="1">
    <source>
        <dbReference type="SAM" id="MobiDB-lite"/>
    </source>
</evidence>
<protein>
    <submittedName>
        <fullName evidence="2">Uncharacterized protein</fullName>
    </submittedName>
</protein>
<comment type="caution">
    <text evidence="2">The sequence shown here is derived from an EMBL/GenBank/DDBJ whole genome shotgun (WGS) entry which is preliminary data.</text>
</comment>
<dbReference type="AlphaFoldDB" id="A0A646KLP3"/>
<dbReference type="RefSeq" id="WP_153524693.1">
    <property type="nucleotide sequence ID" value="NZ_JBEPDZ010000017.1"/>
</dbReference>
<dbReference type="EMBL" id="VCLA01000164">
    <property type="protein sequence ID" value="MQT03135.1"/>
    <property type="molecule type" value="Genomic_DNA"/>
</dbReference>
<feature type="compositionally biased region" description="Basic and acidic residues" evidence="1">
    <location>
        <begin position="14"/>
        <end position="29"/>
    </location>
</feature>
<organism evidence="2 3">
    <name type="scientific">Streptomyces jumonjinensis</name>
    <dbReference type="NCBI Taxonomy" id="1945"/>
    <lineage>
        <taxon>Bacteria</taxon>
        <taxon>Bacillati</taxon>
        <taxon>Actinomycetota</taxon>
        <taxon>Actinomycetes</taxon>
        <taxon>Kitasatosporales</taxon>
        <taxon>Streptomycetaceae</taxon>
        <taxon>Streptomyces</taxon>
    </lineage>
</organism>
<name>A0A646KLP3_STRJU</name>
<keyword evidence="3" id="KW-1185">Reference proteome</keyword>
<gene>
    <name evidence="2" type="ORF">FF041_23980</name>
</gene>
<reference evidence="2 3" key="1">
    <citation type="submission" date="2019-05" db="EMBL/GenBank/DDBJ databases">
        <title>Comparative genomics and metabolomics analyses of clavulanic acid producing Streptomyces species provides insight into specialized metabolism and evolution of beta-lactam biosynthetic gene clusters.</title>
        <authorList>
            <person name="Moore M.A."/>
            <person name="Cruz-Morales P."/>
            <person name="Barona Gomez F."/>
            <person name="Kapil T."/>
        </authorList>
    </citation>
    <scope>NUCLEOTIDE SEQUENCE [LARGE SCALE GENOMIC DNA]</scope>
    <source>
        <strain evidence="2 3">NRRL 5741</strain>
    </source>
</reference>
<feature type="region of interest" description="Disordered" evidence="1">
    <location>
        <begin position="1"/>
        <end position="29"/>
    </location>
</feature>
<dbReference type="OrthoDB" id="4338773at2"/>
<accession>A0A646KLP3</accession>